<organism evidence="1">
    <name type="scientific">Oikopleura dioica</name>
    <name type="common">Tunicate</name>
    <dbReference type="NCBI Taxonomy" id="34765"/>
    <lineage>
        <taxon>Eukaryota</taxon>
        <taxon>Metazoa</taxon>
        <taxon>Chordata</taxon>
        <taxon>Tunicata</taxon>
        <taxon>Appendicularia</taxon>
        <taxon>Copelata</taxon>
        <taxon>Oikopleuridae</taxon>
        <taxon>Oikopleura</taxon>
    </lineage>
</organism>
<dbReference type="EMBL" id="FN654436">
    <property type="protein sequence ID" value="CBY33670.1"/>
    <property type="molecule type" value="Genomic_DNA"/>
</dbReference>
<evidence type="ECO:0000313" key="3">
    <source>
        <dbReference type="Proteomes" id="UP000001307"/>
    </source>
</evidence>
<dbReference type="AlphaFoldDB" id="E4WW77"/>
<dbReference type="Proteomes" id="UP000011014">
    <property type="component" value="Unassembled WGS sequence"/>
</dbReference>
<dbReference type="InParanoid" id="E4WW77"/>
<proteinExistence type="predicted"/>
<evidence type="ECO:0000313" key="2">
    <source>
        <dbReference type="EMBL" id="CBY33670.1"/>
    </source>
</evidence>
<sequence length="167" mass="19582">MEAEQMQLMQELYSINPNDVGDLNAQLMSVSEQMATVRQDKARAQPKGLMNEYFKISFEISSEYRGMNEQELRQTMDTSCDVDLLHDLHRELQRRLGLNGDHQAERGERYMKFVDNRIREQIDVANGTKKRILANYVGDNVAYQRPEMLPREALRITEAEYETISYR</sequence>
<dbReference type="Proteomes" id="UP000001307">
    <property type="component" value="Unassembled WGS sequence"/>
</dbReference>
<keyword evidence="3" id="KW-1185">Reference proteome</keyword>
<protein>
    <submittedName>
        <fullName evidence="1">Uncharacterized protein</fullName>
    </submittedName>
</protein>
<accession>E4WW77</accession>
<gene>
    <name evidence="1" type="ORF">GSOID_T00009144001</name>
    <name evidence="2" type="ORF">GSOID_T00021596001</name>
</gene>
<reference evidence="1" key="1">
    <citation type="journal article" date="2010" name="Science">
        <title>Plasticity of animal genome architecture unmasked by rapid evolution of a pelagic tunicate.</title>
        <authorList>
            <person name="Denoeud F."/>
            <person name="Henriet S."/>
            <person name="Mungpakdee S."/>
            <person name="Aury J.M."/>
            <person name="Da Silva C."/>
            <person name="Brinkmann H."/>
            <person name="Mikhaleva J."/>
            <person name="Olsen L.C."/>
            <person name="Jubin C."/>
            <person name="Canestro C."/>
            <person name="Bouquet J.M."/>
            <person name="Danks G."/>
            <person name="Poulain J."/>
            <person name="Campsteijn C."/>
            <person name="Adamski M."/>
            <person name="Cross I."/>
            <person name="Yadetie F."/>
            <person name="Muffato M."/>
            <person name="Louis A."/>
            <person name="Butcher S."/>
            <person name="Tsagkogeorga G."/>
            <person name="Konrad A."/>
            <person name="Singh S."/>
            <person name="Jensen M.F."/>
            <person name="Cong E.H."/>
            <person name="Eikeseth-Otteraa H."/>
            <person name="Noel B."/>
            <person name="Anthouard V."/>
            <person name="Porcel B.M."/>
            <person name="Kachouri-Lafond R."/>
            <person name="Nishino A."/>
            <person name="Ugolini M."/>
            <person name="Chourrout P."/>
            <person name="Nishida H."/>
            <person name="Aasland R."/>
            <person name="Huzurbazar S."/>
            <person name="Westhof E."/>
            <person name="Delsuc F."/>
            <person name="Lehrach H."/>
            <person name="Reinhardt R."/>
            <person name="Weissenbach J."/>
            <person name="Roy S.W."/>
            <person name="Artiguenave F."/>
            <person name="Postlethwait J.H."/>
            <person name="Manak J.R."/>
            <person name="Thompson E.M."/>
            <person name="Jaillon O."/>
            <person name="Du Pasquier L."/>
            <person name="Boudinot P."/>
            <person name="Liberles D.A."/>
            <person name="Volff J.N."/>
            <person name="Philippe H."/>
            <person name="Lenhard B."/>
            <person name="Roest Crollius H."/>
            <person name="Wincker P."/>
            <person name="Chourrout D."/>
        </authorList>
    </citation>
    <scope>NUCLEOTIDE SEQUENCE [LARGE SCALE GENOMIC DNA]</scope>
</reference>
<dbReference type="EMBL" id="FN653017">
    <property type="protein sequence ID" value="CBY21380.1"/>
    <property type="molecule type" value="Genomic_DNA"/>
</dbReference>
<name>E4WW77_OIKDI</name>
<evidence type="ECO:0000313" key="1">
    <source>
        <dbReference type="EMBL" id="CBY21380.1"/>
    </source>
</evidence>